<dbReference type="PANTHER" id="PTHR45782">
    <property type="entry name" value="MITOCHONDRIAL RIBOSOME-ASSOCIATED GTPASE 1"/>
    <property type="match status" value="1"/>
</dbReference>
<dbReference type="eggNOG" id="COG1161">
    <property type="taxonomic scope" value="Bacteria"/>
</dbReference>
<keyword evidence="7" id="KW-0342">GTP-binding</keyword>
<evidence type="ECO:0000256" key="8">
    <source>
        <dbReference type="SAM" id="MobiDB-lite"/>
    </source>
</evidence>
<keyword evidence="5" id="KW-0378">Hydrolase</keyword>
<dbReference type="GO" id="GO:0006412">
    <property type="term" value="P:translation"/>
    <property type="evidence" value="ECO:0007669"/>
    <property type="project" value="TreeGrafter"/>
</dbReference>
<sequence length="349" mass="38800">MLIARRAQPQATGNTPPLSWFILPFHSIQTIRRPMSINWFPGHMNKAIREIRDILPKVDLVIEVVDARLPYSSANPVIEQFRADKPCLKLLSKSDLADPAITQQWLAHLEQDPTVRALAITTEKPEQIRKLLDTALKMAGKREDRATSVTALITGIPNVGKSTLINNLASRIIAKAGNEPAVTQRQQRIDLRNGLILIDSPGILWPKIENPDSGYRLALSGAIKATAMQEDDVALFAAEYFMQAYPELMKERFKLDTLPDEGVPFLETIGKQRGCIGKGGHVDFDRTAALLINEYRSGKLGPITLETPAMAEKEHVKVAEIRRLKEEEKEAKKKARKAAYKAKGSTGSN</sequence>
<dbReference type="InterPro" id="IPR019991">
    <property type="entry name" value="GTP-bd_ribosome_bgen"/>
</dbReference>
<dbReference type="InterPro" id="IPR023179">
    <property type="entry name" value="GTP-bd_ortho_bundle_sf"/>
</dbReference>
<dbReference type="FunFam" id="1.10.1580.10:FF:000003">
    <property type="entry name" value="Ribosome biogenesis GTPase A"/>
    <property type="match status" value="1"/>
</dbReference>
<dbReference type="FunFam" id="3.40.50.300:FF:000590">
    <property type="entry name" value="Ribosome biogenesis GTPase A"/>
    <property type="match status" value="1"/>
</dbReference>
<name>Q0VNH6_ALCBS</name>
<keyword evidence="6" id="KW-0694">RNA-binding</keyword>
<keyword evidence="3" id="KW-0963">Cytoplasm</keyword>
<dbReference type="PROSITE" id="PS51721">
    <property type="entry name" value="G_CP"/>
    <property type="match status" value="1"/>
</dbReference>
<proteinExistence type="predicted"/>
<dbReference type="GO" id="GO:0005525">
    <property type="term" value="F:GTP binding"/>
    <property type="evidence" value="ECO:0007669"/>
    <property type="project" value="UniProtKB-KW"/>
</dbReference>
<dbReference type="AlphaFoldDB" id="Q0VNH6"/>
<dbReference type="InterPro" id="IPR006073">
    <property type="entry name" value="GTP-bd"/>
</dbReference>
<keyword evidence="11" id="KW-1185">Reference proteome</keyword>
<dbReference type="NCBIfam" id="TIGR03596">
    <property type="entry name" value="GTPase_YlqF"/>
    <property type="match status" value="1"/>
</dbReference>
<dbReference type="Proteomes" id="UP000008871">
    <property type="component" value="Chromosome"/>
</dbReference>
<gene>
    <name evidence="10" type="ordered locus">ABO_1824</name>
</gene>
<dbReference type="PANTHER" id="PTHR45782:SF4">
    <property type="entry name" value="MITOCHONDRIAL RIBOSOME-ASSOCIATED GTPASE 1"/>
    <property type="match status" value="1"/>
</dbReference>
<evidence type="ECO:0000256" key="6">
    <source>
        <dbReference type="ARBA" id="ARBA00022884"/>
    </source>
</evidence>
<dbReference type="HOGENOM" id="CLU_011106_1_0_6"/>
<feature type="domain" description="CP-type G" evidence="9">
    <location>
        <begin position="48"/>
        <end position="206"/>
    </location>
</feature>
<evidence type="ECO:0000256" key="1">
    <source>
        <dbReference type="ARBA" id="ARBA00004496"/>
    </source>
</evidence>
<organism evidence="10 11">
    <name type="scientific">Alcanivorax borkumensis (strain ATCC 700651 / DSM 11573 / NCIMB 13689 / SK2)</name>
    <dbReference type="NCBI Taxonomy" id="393595"/>
    <lineage>
        <taxon>Bacteria</taxon>
        <taxon>Pseudomonadati</taxon>
        <taxon>Pseudomonadota</taxon>
        <taxon>Gammaproteobacteria</taxon>
        <taxon>Oceanospirillales</taxon>
        <taxon>Alcanivoracaceae</taxon>
        <taxon>Alcanivorax</taxon>
    </lineage>
</organism>
<evidence type="ECO:0000256" key="3">
    <source>
        <dbReference type="ARBA" id="ARBA00022490"/>
    </source>
</evidence>
<evidence type="ECO:0000256" key="2">
    <source>
        <dbReference type="ARBA" id="ARBA00014898"/>
    </source>
</evidence>
<dbReference type="Pfam" id="PF01926">
    <property type="entry name" value="MMR_HSR1"/>
    <property type="match status" value="1"/>
</dbReference>
<dbReference type="GO" id="GO:0003723">
    <property type="term" value="F:RNA binding"/>
    <property type="evidence" value="ECO:0007669"/>
    <property type="project" value="UniProtKB-KW"/>
</dbReference>
<protein>
    <recommendedName>
        <fullName evidence="2">Ribosome biogenesis GTPase A</fullName>
    </recommendedName>
</protein>
<dbReference type="GO" id="GO:0005737">
    <property type="term" value="C:cytoplasm"/>
    <property type="evidence" value="ECO:0007669"/>
    <property type="project" value="UniProtKB-SubCell"/>
</dbReference>
<reference evidence="10 11" key="1">
    <citation type="journal article" date="2006" name="Nat. Biotechnol.">
        <title>Genome sequence of the ubiquitous hydrocarbon-degrading marine bacterium Alcanivorax borkumensis.</title>
        <authorList>
            <person name="Schneiker S."/>
            <person name="Martins dos Santos V.A.P."/>
            <person name="Bartels D."/>
            <person name="Bekel T."/>
            <person name="Brecht M."/>
            <person name="Buhrmester J."/>
            <person name="Chernikova T.N."/>
            <person name="Denaro R."/>
            <person name="Ferrer M."/>
            <person name="Gertler C."/>
            <person name="Goesmann A."/>
            <person name="Golyshina O.V."/>
            <person name="Kaminski F."/>
            <person name="Khachane A.N."/>
            <person name="Lang S."/>
            <person name="Linke B."/>
            <person name="McHardy A.C."/>
            <person name="Meyer F."/>
            <person name="Nechitaylo T."/>
            <person name="Puehler A."/>
            <person name="Regenhardt D."/>
            <person name="Rupp O."/>
            <person name="Sabirova J.S."/>
            <person name="Selbitschka W."/>
            <person name="Yakimov M.M."/>
            <person name="Timmis K.N."/>
            <person name="Vorhoelter F.-J."/>
            <person name="Weidner S."/>
            <person name="Kaiser O."/>
            <person name="Golyshin P.N."/>
        </authorList>
    </citation>
    <scope>NUCLEOTIDE SEQUENCE [LARGE SCALE GENOMIC DNA]</scope>
    <source>
        <strain evidence="11">ATCC 700651 / DSM 11573 / NCIMB 13689 / SK2</strain>
    </source>
</reference>
<dbReference type="Gene3D" id="3.40.50.300">
    <property type="entry name" value="P-loop containing nucleotide triphosphate hydrolases"/>
    <property type="match status" value="1"/>
</dbReference>
<dbReference type="SUPFAM" id="SSF52540">
    <property type="entry name" value="P-loop containing nucleoside triphosphate hydrolases"/>
    <property type="match status" value="1"/>
</dbReference>
<evidence type="ECO:0000256" key="7">
    <source>
        <dbReference type="ARBA" id="ARBA00023134"/>
    </source>
</evidence>
<dbReference type="CDD" id="cd01856">
    <property type="entry name" value="YlqF"/>
    <property type="match status" value="1"/>
</dbReference>
<evidence type="ECO:0000313" key="10">
    <source>
        <dbReference type="EMBL" id="CAL17272.1"/>
    </source>
</evidence>
<accession>Q0VNH6</accession>
<dbReference type="GO" id="GO:0003924">
    <property type="term" value="F:GTPase activity"/>
    <property type="evidence" value="ECO:0007669"/>
    <property type="project" value="TreeGrafter"/>
</dbReference>
<dbReference type="KEGG" id="abo:ABO_1824"/>
<dbReference type="InterPro" id="IPR030378">
    <property type="entry name" value="G_CP_dom"/>
</dbReference>
<evidence type="ECO:0000313" key="11">
    <source>
        <dbReference type="Proteomes" id="UP000008871"/>
    </source>
</evidence>
<comment type="subcellular location">
    <subcellularLocation>
        <location evidence="1">Cytoplasm</location>
    </subcellularLocation>
</comment>
<dbReference type="STRING" id="393595.ABO_1824"/>
<dbReference type="Gene3D" id="1.10.1580.10">
    <property type="match status" value="1"/>
</dbReference>
<feature type="region of interest" description="Disordered" evidence="8">
    <location>
        <begin position="327"/>
        <end position="349"/>
    </location>
</feature>
<evidence type="ECO:0000256" key="5">
    <source>
        <dbReference type="ARBA" id="ARBA00022801"/>
    </source>
</evidence>
<evidence type="ECO:0000256" key="4">
    <source>
        <dbReference type="ARBA" id="ARBA00022741"/>
    </source>
</evidence>
<dbReference type="InterPro" id="IPR027417">
    <property type="entry name" value="P-loop_NTPase"/>
</dbReference>
<dbReference type="EMBL" id="AM286690">
    <property type="protein sequence ID" value="CAL17272.1"/>
    <property type="molecule type" value="Genomic_DNA"/>
</dbReference>
<evidence type="ECO:0000259" key="9">
    <source>
        <dbReference type="PROSITE" id="PS51721"/>
    </source>
</evidence>
<keyword evidence="4" id="KW-0547">Nucleotide-binding</keyword>